<dbReference type="InterPro" id="IPR013783">
    <property type="entry name" value="Ig-like_fold"/>
</dbReference>
<accession>A0A9D0Z1Y5</accession>
<dbReference type="GO" id="GO:0001784">
    <property type="term" value="F:phosphotyrosine residue binding"/>
    <property type="evidence" value="ECO:0007669"/>
    <property type="project" value="TreeGrafter"/>
</dbReference>
<protein>
    <submittedName>
        <fullName evidence="4">DUF5011 domain-containing protein</fullName>
    </submittedName>
</protein>
<evidence type="ECO:0000313" key="5">
    <source>
        <dbReference type="Proteomes" id="UP000886725"/>
    </source>
</evidence>
<dbReference type="InterPro" id="IPR002901">
    <property type="entry name" value="MGlyc_endo_b_GlcNAc-like_dom"/>
</dbReference>
<dbReference type="PROSITE" id="PS50268">
    <property type="entry name" value="CADHERIN_2"/>
    <property type="match status" value="1"/>
</dbReference>
<dbReference type="InterPro" id="IPR032179">
    <property type="entry name" value="Cry22Aa_Ig-like"/>
</dbReference>
<dbReference type="SMART" id="SM00047">
    <property type="entry name" value="LYZ2"/>
    <property type="match status" value="1"/>
</dbReference>
<feature type="signal peptide" evidence="2">
    <location>
        <begin position="1"/>
        <end position="26"/>
    </location>
</feature>
<dbReference type="AlphaFoldDB" id="A0A9D0Z1Y5"/>
<dbReference type="InterPro" id="IPR035986">
    <property type="entry name" value="PKD_dom_sf"/>
</dbReference>
<dbReference type="InterPro" id="IPR051846">
    <property type="entry name" value="SH2_domain_adapters"/>
</dbReference>
<dbReference type="PANTHER" id="PTHR15127">
    <property type="entry name" value="HEAVYWEIGHT, ISOFORM A"/>
    <property type="match status" value="1"/>
</dbReference>
<dbReference type="GO" id="GO:0005509">
    <property type="term" value="F:calcium ion binding"/>
    <property type="evidence" value="ECO:0007669"/>
    <property type="project" value="InterPro"/>
</dbReference>
<dbReference type="GO" id="GO:0007156">
    <property type="term" value="P:homophilic cell adhesion via plasma membrane adhesion molecules"/>
    <property type="evidence" value="ECO:0007669"/>
    <property type="project" value="InterPro"/>
</dbReference>
<keyword evidence="2" id="KW-0732">Signal</keyword>
<organism evidence="4 5">
    <name type="scientific">Candidatus Faecenecus gallistercoris</name>
    <dbReference type="NCBI Taxonomy" id="2840793"/>
    <lineage>
        <taxon>Bacteria</taxon>
        <taxon>Bacillati</taxon>
        <taxon>Bacillota</taxon>
        <taxon>Bacillota incertae sedis</taxon>
        <taxon>Candidatus Faecenecus</taxon>
    </lineage>
</organism>
<proteinExistence type="predicted"/>
<dbReference type="GO" id="GO:0004040">
    <property type="term" value="F:amidase activity"/>
    <property type="evidence" value="ECO:0007669"/>
    <property type="project" value="InterPro"/>
</dbReference>
<reference evidence="4" key="2">
    <citation type="journal article" date="2021" name="PeerJ">
        <title>Extensive microbial diversity within the chicken gut microbiome revealed by metagenomics and culture.</title>
        <authorList>
            <person name="Gilroy R."/>
            <person name="Ravi A."/>
            <person name="Getino M."/>
            <person name="Pursley I."/>
            <person name="Horton D.L."/>
            <person name="Alikhan N.F."/>
            <person name="Baker D."/>
            <person name="Gharbi K."/>
            <person name="Hall N."/>
            <person name="Watson M."/>
            <person name="Adriaenssens E.M."/>
            <person name="Foster-Nyarko E."/>
            <person name="Jarju S."/>
            <person name="Secka A."/>
            <person name="Antonio M."/>
            <person name="Oren A."/>
            <person name="Chaudhuri R.R."/>
            <person name="La Ragione R."/>
            <person name="Hildebrand F."/>
            <person name="Pallen M.J."/>
        </authorList>
    </citation>
    <scope>NUCLEOTIDE SEQUENCE</scope>
    <source>
        <strain evidence="4">CHK165-10780</strain>
    </source>
</reference>
<dbReference type="EMBL" id="DVFU01000087">
    <property type="protein sequence ID" value="HIQ64980.1"/>
    <property type="molecule type" value="Genomic_DNA"/>
</dbReference>
<evidence type="ECO:0000256" key="2">
    <source>
        <dbReference type="SAM" id="SignalP"/>
    </source>
</evidence>
<dbReference type="Pfam" id="PF01832">
    <property type="entry name" value="Glucosaminidase"/>
    <property type="match status" value="1"/>
</dbReference>
<evidence type="ECO:0000259" key="3">
    <source>
        <dbReference type="PROSITE" id="PS50268"/>
    </source>
</evidence>
<dbReference type="Gene3D" id="2.60.40.10">
    <property type="entry name" value="Immunoglobulins"/>
    <property type="match status" value="3"/>
</dbReference>
<dbReference type="Pfam" id="PF16403">
    <property type="entry name" value="Bact_surface_Ig-like"/>
    <property type="match status" value="3"/>
</dbReference>
<name>A0A9D0Z1Y5_9FIRM</name>
<sequence>MNKVFRVCSTVIVFAFTLFMPTLVDALQESEMLSRAVCPNFEVAIANPDGSLTNLDCFGTYDEALNYMNYHADDDLVILERANNETRLIDAKYAIAYVSKGNNQSTINLYKTVFNGYAWTYVVGGPDYASSDAAFLGLDYGSKMAHILISGFDGYVNKYDSGVRSYEVIPLSWVSSTNYYEVTDSEIIHHLTYNISANNPDNFTSYALGPKPSMLEPGIYYSYDGNYFYTDLKTMLQDYRVGVRTNAVNVNNPYYNYYQYLPIHTRSTYGMTEIDQYINNRFDSFKFSYMYGLGYSFFYAQEEYGMNALLNTSLAIHESGNGMSTISRVKFNLFGHAAYDSSAVSSSTTYALPEEGVYNNAYRYYTYGYSFPSDSRYFGGQLGNKANGANVKYSSDPYWGEKIASTYYGIDKSLGLSDYGYYTIAIKNSEDKVYPNQVMGSSSPISITDRTDNTYSYVKSGTAVLVLDTVVGSDGVTYYKIQSDANLNENGTYIPYSTDRNTYDWDTNYVYVPAQYYTIVYQGEAIPSDVTPYVERDYDFVYFEESTSKLSPKAAYIKENSTLYSSPSLSEHTDTVLSKYQYVMVYAAAYDENNQLKAYLISSNYGKTQREWIEPSKLNFVGGMYGQIMIRASVTKNSMVNVRNSPGGYVISTMGEGNFFVIFDIQTINGTTWYHISYDGGSGYICEDNEQYVLTGAINTEDIILNQAPVINATDQIIHVGTPFEYMKGVTATDAEDGPLTDSVTYDETVRYNEPGTYSVTYRVTDLSGLETTKTIQVHVINDAPVITANDQQVVLNQEFDYMQGVTATDTEDGIITKKVTYTENVNINMPGSYEVTYTVEDNHGAKASITITVTVVQAEPIIYASNRVVPINSDFNYMDGVKAYDAVDGDITDDVTYTETVDTSIPQTYKVTYSVTNSKNLTTTLDVYITVDDYEEGNPLFAYHAIRQESEDTFYFAGFLGVSGMNNSTSDTVTHYMVFHNDGTGKEYYFKLDNWLEDYPYDVIDMSSSVDYVNNAGWFQGTIDLSSLPEGDYTVYAEVTTNDYKARSVFNNLTYQEQPTRVEVSSGRGYEFKMDYMLASMPLNMIVRDEGLISSNADIEPDNSFNFYSNLTLGEDGTMNITGYSYSIGHDYSADTNVSRQIVFENTETFERYTFDVSSIVGEEIMLAVPDGFSKKRAWYEASFNIADFEKGTYAIYVRTDVDGFSDYGELKDYTFATFDDVQIGDKTYSLHAVADRRLRMELVVQ</sequence>
<dbReference type="Proteomes" id="UP000886725">
    <property type="component" value="Unassembled WGS sequence"/>
</dbReference>
<comment type="caution">
    <text evidence="4">The sequence shown here is derived from an EMBL/GenBank/DDBJ whole genome shotgun (WGS) entry which is preliminary data.</text>
</comment>
<keyword evidence="1" id="KW-0727">SH2 domain</keyword>
<dbReference type="Gene3D" id="1.10.530.10">
    <property type="match status" value="1"/>
</dbReference>
<gene>
    <name evidence="4" type="ORF">IAC85_04490</name>
</gene>
<evidence type="ECO:0000256" key="1">
    <source>
        <dbReference type="ARBA" id="ARBA00022999"/>
    </source>
</evidence>
<feature type="chain" id="PRO_5038603782" evidence="2">
    <location>
        <begin position="27"/>
        <end position="1247"/>
    </location>
</feature>
<dbReference type="PANTHER" id="PTHR15127:SF32">
    <property type="entry name" value="HEAVYWEIGHT, ISOFORM A"/>
    <property type="match status" value="1"/>
</dbReference>
<dbReference type="InterPro" id="IPR002126">
    <property type="entry name" value="Cadherin-like_dom"/>
</dbReference>
<reference evidence="4" key="1">
    <citation type="submission" date="2020-10" db="EMBL/GenBank/DDBJ databases">
        <authorList>
            <person name="Gilroy R."/>
        </authorList>
    </citation>
    <scope>NUCLEOTIDE SEQUENCE</scope>
    <source>
        <strain evidence="4">CHK165-10780</strain>
    </source>
</reference>
<dbReference type="GO" id="GO:0016020">
    <property type="term" value="C:membrane"/>
    <property type="evidence" value="ECO:0007669"/>
    <property type="project" value="InterPro"/>
</dbReference>
<dbReference type="SUPFAM" id="SSF49299">
    <property type="entry name" value="PKD domain"/>
    <property type="match status" value="1"/>
</dbReference>
<feature type="domain" description="Cadherin" evidence="3">
    <location>
        <begin position="806"/>
        <end position="942"/>
    </location>
</feature>
<evidence type="ECO:0000313" key="4">
    <source>
        <dbReference type="EMBL" id="HIQ64980.1"/>
    </source>
</evidence>